<evidence type="ECO:0000259" key="1">
    <source>
        <dbReference type="PROSITE" id="PS51725"/>
    </source>
</evidence>
<dbReference type="EMBL" id="QLLL01000002">
    <property type="protein sequence ID" value="RAJ08622.1"/>
    <property type="molecule type" value="Genomic_DNA"/>
</dbReference>
<dbReference type="Pfam" id="PF12146">
    <property type="entry name" value="Hydrolase_4"/>
    <property type="match status" value="1"/>
</dbReference>
<name>A0A327QYD0_9BACT</name>
<proteinExistence type="predicted"/>
<gene>
    <name evidence="2" type="ORF">LX64_01276</name>
</gene>
<organism evidence="2 3">
    <name type="scientific">Chitinophaga skermanii</name>
    <dbReference type="NCBI Taxonomy" id="331697"/>
    <lineage>
        <taxon>Bacteria</taxon>
        <taxon>Pseudomonadati</taxon>
        <taxon>Bacteroidota</taxon>
        <taxon>Chitinophagia</taxon>
        <taxon>Chitinophagales</taxon>
        <taxon>Chitinophagaceae</taxon>
        <taxon>Chitinophaga</taxon>
    </lineage>
</organism>
<dbReference type="InterPro" id="IPR011008">
    <property type="entry name" value="Dimeric_a/b-barrel"/>
</dbReference>
<dbReference type="Gene3D" id="3.40.50.1820">
    <property type="entry name" value="alpha/beta hydrolase"/>
    <property type="match status" value="1"/>
</dbReference>
<dbReference type="InterPro" id="IPR029058">
    <property type="entry name" value="AB_hydrolase_fold"/>
</dbReference>
<dbReference type="InterPro" id="IPR052936">
    <property type="entry name" value="Jasmonate_Hydroxylase-like"/>
</dbReference>
<reference evidence="2 3" key="1">
    <citation type="submission" date="2018-06" db="EMBL/GenBank/DDBJ databases">
        <title>Genomic Encyclopedia of Archaeal and Bacterial Type Strains, Phase II (KMG-II): from individual species to whole genera.</title>
        <authorList>
            <person name="Goeker M."/>
        </authorList>
    </citation>
    <scope>NUCLEOTIDE SEQUENCE [LARGE SCALE GENOMIC DNA]</scope>
    <source>
        <strain evidence="2 3">DSM 23857</strain>
    </source>
</reference>
<dbReference type="InterPro" id="IPR007138">
    <property type="entry name" value="ABM_dom"/>
</dbReference>
<evidence type="ECO:0000313" key="3">
    <source>
        <dbReference type="Proteomes" id="UP000249547"/>
    </source>
</evidence>
<feature type="domain" description="ABM" evidence="1">
    <location>
        <begin position="350"/>
        <end position="445"/>
    </location>
</feature>
<dbReference type="SUPFAM" id="SSF54909">
    <property type="entry name" value="Dimeric alpha+beta barrel"/>
    <property type="match status" value="1"/>
</dbReference>
<dbReference type="GO" id="GO:0016787">
    <property type="term" value="F:hydrolase activity"/>
    <property type="evidence" value="ECO:0007669"/>
    <property type="project" value="UniProtKB-KW"/>
</dbReference>
<dbReference type="Pfam" id="PF03992">
    <property type="entry name" value="ABM"/>
    <property type="match status" value="1"/>
</dbReference>
<keyword evidence="2" id="KW-0378">Hydrolase</keyword>
<dbReference type="SUPFAM" id="SSF53474">
    <property type="entry name" value="alpha/beta-Hydrolases"/>
    <property type="match status" value="1"/>
</dbReference>
<dbReference type="AlphaFoldDB" id="A0A327QYD0"/>
<dbReference type="Gene3D" id="3.30.70.100">
    <property type="match status" value="1"/>
</dbReference>
<dbReference type="InterPro" id="IPR022742">
    <property type="entry name" value="Hydrolase_4"/>
</dbReference>
<sequence length="465" mass="52875">MKFLVLHIILVASIIQRANGQVNDVLLKSPKMQTIEILKTGSHVQGLQLAIAHQSPNIPSNDYPVLFIHGSSFPSLLSFGFRMNNVSWMDHLTSNGYDVYALDFLGYGYADRYPTMSDTASQEEPVGRAKDVYKDIDKAVEFISKKTGYDKVYLVGHSWGGSVAALYATKYPGKVAKLVLFAAITAKETASAYEQVKTAFHSITPQQRISAMDKLTPVGKERQLEPAIFESWGDVWKASDPYAVKHNTNEIQFPAGPIQDIIDLQHHQSYYNPKNIQPPTLVIRGEWDQYPNNQDAEKLFSTLENVDDKKYIVISKGTHVLHLEKNRFQLYEEVLHFLQHGRKKMTTNKHAIAVIFEVIPNDDSCKIEYLQIAASLKPELEKIPGFISIERFQSLVHPGKILSLSFWSDESAIQQWRNLEIHRAAQSKGRAYIFKDYHLRIASVIRDYGMFDRVEAPRDSKDVHH</sequence>
<evidence type="ECO:0000313" key="2">
    <source>
        <dbReference type="EMBL" id="RAJ08622.1"/>
    </source>
</evidence>
<dbReference type="PROSITE" id="PS51725">
    <property type="entry name" value="ABM"/>
    <property type="match status" value="1"/>
</dbReference>
<protein>
    <submittedName>
        <fullName evidence="2">Alpha-beta hydrolase superfamily lysophospholipase</fullName>
    </submittedName>
</protein>
<dbReference type="PANTHER" id="PTHR37811:SF2">
    <property type="entry name" value="ABM DOMAIN-CONTAINING PROTEIN"/>
    <property type="match status" value="1"/>
</dbReference>
<keyword evidence="3" id="KW-1185">Reference proteome</keyword>
<comment type="caution">
    <text evidence="2">The sequence shown here is derived from an EMBL/GenBank/DDBJ whole genome shotgun (WGS) entry which is preliminary data.</text>
</comment>
<accession>A0A327QYD0</accession>
<dbReference type="PANTHER" id="PTHR37811">
    <property type="entry name" value="BLL5343 PROTEIN"/>
    <property type="match status" value="1"/>
</dbReference>
<dbReference type="Proteomes" id="UP000249547">
    <property type="component" value="Unassembled WGS sequence"/>
</dbReference>